<dbReference type="InterPro" id="IPR029058">
    <property type="entry name" value="AB_hydrolase_fold"/>
</dbReference>
<dbReference type="Pfam" id="PF12697">
    <property type="entry name" value="Abhydrolase_6"/>
    <property type="match status" value="1"/>
</dbReference>
<dbReference type="InterPro" id="IPR000073">
    <property type="entry name" value="AB_hydrolase_1"/>
</dbReference>
<feature type="domain" description="AB hydrolase-1" evidence="2">
    <location>
        <begin position="25"/>
        <end position="252"/>
    </location>
</feature>
<sequence length="260" mass="27293">MSDIQLASNRCGTGPALVVIRQLDREGWAPVIDLLTRDRQVVAVDLPGFGDSPPLPGTTAPTVQALAAEVAAWLPTVGLARPPVIGNSLGGAVALELARSGAVGSAVALSPIGLWTGPEAAYALGSLRIARTMAQTLGRRTARVTDSPLGRALMFWQLVAHPGRMTAEAADGALRDLARSPGFEATRRAVRAYRLTGFTPGVPVTVAWGTRDLLTPRHQARRAARLLPAARHVRLRGCGHSPMSDDPDRIARLLPSAPAG</sequence>
<dbReference type="PRINTS" id="PR00111">
    <property type="entry name" value="ABHYDROLASE"/>
</dbReference>
<name>A0ABN3J843_9ACTN</name>
<dbReference type="SUPFAM" id="SSF53474">
    <property type="entry name" value="alpha/beta-Hydrolases"/>
    <property type="match status" value="1"/>
</dbReference>
<proteinExistence type="predicted"/>
<keyword evidence="4" id="KW-1185">Reference proteome</keyword>
<dbReference type="PANTHER" id="PTHR43798">
    <property type="entry name" value="MONOACYLGLYCEROL LIPASE"/>
    <property type="match status" value="1"/>
</dbReference>
<protein>
    <submittedName>
        <fullName evidence="3">Alpha/beta fold hydrolase</fullName>
    </submittedName>
</protein>
<dbReference type="PANTHER" id="PTHR43798:SF33">
    <property type="entry name" value="HYDROLASE, PUTATIVE (AFU_ORTHOLOGUE AFUA_2G14860)-RELATED"/>
    <property type="match status" value="1"/>
</dbReference>
<dbReference type="GO" id="GO:0016787">
    <property type="term" value="F:hydrolase activity"/>
    <property type="evidence" value="ECO:0007669"/>
    <property type="project" value="UniProtKB-KW"/>
</dbReference>
<dbReference type="EMBL" id="BAAATK010000004">
    <property type="protein sequence ID" value="GAA2424450.1"/>
    <property type="molecule type" value="Genomic_DNA"/>
</dbReference>
<feature type="region of interest" description="Disordered" evidence="1">
    <location>
        <begin position="238"/>
        <end position="260"/>
    </location>
</feature>
<dbReference type="Proteomes" id="UP001500460">
    <property type="component" value="Unassembled WGS sequence"/>
</dbReference>
<organism evidence="3 4">
    <name type="scientific">Streptomyces glaucus</name>
    <dbReference type="NCBI Taxonomy" id="284029"/>
    <lineage>
        <taxon>Bacteria</taxon>
        <taxon>Bacillati</taxon>
        <taxon>Actinomycetota</taxon>
        <taxon>Actinomycetes</taxon>
        <taxon>Kitasatosporales</taxon>
        <taxon>Streptomycetaceae</taxon>
        <taxon>Streptomyces</taxon>
    </lineage>
</organism>
<reference evidence="3 4" key="1">
    <citation type="journal article" date="2019" name="Int. J. Syst. Evol. Microbiol.">
        <title>The Global Catalogue of Microorganisms (GCM) 10K type strain sequencing project: providing services to taxonomists for standard genome sequencing and annotation.</title>
        <authorList>
            <consortium name="The Broad Institute Genomics Platform"/>
            <consortium name="The Broad Institute Genome Sequencing Center for Infectious Disease"/>
            <person name="Wu L."/>
            <person name="Ma J."/>
        </authorList>
    </citation>
    <scope>NUCLEOTIDE SEQUENCE [LARGE SCALE GENOMIC DNA]</scope>
    <source>
        <strain evidence="3 4">JCM 6922</strain>
    </source>
</reference>
<evidence type="ECO:0000256" key="1">
    <source>
        <dbReference type="SAM" id="MobiDB-lite"/>
    </source>
</evidence>
<dbReference type="Gene3D" id="3.40.50.1820">
    <property type="entry name" value="alpha/beta hydrolase"/>
    <property type="match status" value="1"/>
</dbReference>
<gene>
    <name evidence="3" type="ORF">GCM10010421_08680</name>
</gene>
<evidence type="ECO:0000259" key="2">
    <source>
        <dbReference type="Pfam" id="PF12697"/>
    </source>
</evidence>
<dbReference type="RefSeq" id="WP_344599999.1">
    <property type="nucleotide sequence ID" value="NZ_BAAATK010000004.1"/>
</dbReference>
<evidence type="ECO:0000313" key="4">
    <source>
        <dbReference type="Proteomes" id="UP001500460"/>
    </source>
</evidence>
<keyword evidence="3" id="KW-0378">Hydrolase</keyword>
<dbReference type="InterPro" id="IPR050266">
    <property type="entry name" value="AB_hydrolase_sf"/>
</dbReference>
<evidence type="ECO:0000313" key="3">
    <source>
        <dbReference type="EMBL" id="GAA2424450.1"/>
    </source>
</evidence>
<accession>A0ABN3J843</accession>
<comment type="caution">
    <text evidence="3">The sequence shown here is derived from an EMBL/GenBank/DDBJ whole genome shotgun (WGS) entry which is preliminary data.</text>
</comment>